<dbReference type="InterPro" id="IPR036431">
    <property type="entry name" value="ARID_dom_sf"/>
</dbReference>
<evidence type="ECO:0000313" key="5">
    <source>
        <dbReference type="Proteomes" id="UP001642487"/>
    </source>
</evidence>
<dbReference type="SUPFAM" id="SSF46774">
    <property type="entry name" value="ARID-like"/>
    <property type="match status" value="1"/>
</dbReference>
<evidence type="ECO:0000259" key="3">
    <source>
        <dbReference type="PROSITE" id="PS51156"/>
    </source>
</evidence>
<dbReference type="Gene3D" id="1.10.150.60">
    <property type="entry name" value="ARID DNA-binding domain"/>
    <property type="match status" value="1"/>
</dbReference>
<evidence type="ECO:0008006" key="6">
    <source>
        <dbReference type="Google" id="ProtNLM"/>
    </source>
</evidence>
<feature type="domain" description="ELM2" evidence="3">
    <location>
        <begin position="365"/>
        <end position="540"/>
    </location>
</feature>
<accession>A0ABP0YF49</accession>
<reference evidence="4 5" key="1">
    <citation type="submission" date="2024-03" db="EMBL/GenBank/DDBJ databases">
        <authorList>
            <person name="Gkanogiannis A."/>
            <person name="Becerra Lopez-Lavalle L."/>
        </authorList>
    </citation>
    <scope>NUCLEOTIDE SEQUENCE [LARGE SCALE GENOMIC DNA]</scope>
</reference>
<evidence type="ECO:0000256" key="1">
    <source>
        <dbReference type="ARBA" id="ARBA00023242"/>
    </source>
</evidence>
<dbReference type="PANTHER" id="PTHR46410:SF18">
    <property type="entry name" value="AT-RICH INTERACTIVE DOMAIN-CONTAINING PROTEIN 2"/>
    <property type="match status" value="1"/>
</dbReference>
<dbReference type="EMBL" id="OZ021737">
    <property type="protein sequence ID" value="CAK9319079.1"/>
    <property type="molecule type" value="Genomic_DNA"/>
</dbReference>
<protein>
    <recommendedName>
        <fullName evidence="6">ARID domain-containing protein</fullName>
    </recommendedName>
</protein>
<name>A0ABP0YF49_9ROSI</name>
<dbReference type="InterPro" id="IPR001606">
    <property type="entry name" value="ARID_dom"/>
</dbReference>
<dbReference type="CDD" id="cd16100">
    <property type="entry name" value="ARID"/>
    <property type="match status" value="1"/>
</dbReference>
<proteinExistence type="predicted"/>
<dbReference type="PROSITE" id="PS51156">
    <property type="entry name" value="ELM2"/>
    <property type="match status" value="1"/>
</dbReference>
<dbReference type="Proteomes" id="UP001642487">
    <property type="component" value="Chromosome 3"/>
</dbReference>
<dbReference type="PROSITE" id="PS51011">
    <property type="entry name" value="ARID"/>
    <property type="match status" value="1"/>
</dbReference>
<keyword evidence="5" id="KW-1185">Reference proteome</keyword>
<keyword evidence="1" id="KW-0539">Nucleus</keyword>
<dbReference type="InterPro" id="IPR000949">
    <property type="entry name" value="ELM2_dom"/>
</dbReference>
<gene>
    <name evidence="4" type="ORF">CITCOLO1_LOCUS11070</name>
</gene>
<dbReference type="SMART" id="SM01189">
    <property type="entry name" value="ELM2"/>
    <property type="match status" value="1"/>
</dbReference>
<evidence type="ECO:0000259" key="2">
    <source>
        <dbReference type="PROSITE" id="PS51011"/>
    </source>
</evidence>
<feature type="domain" description="ARID" evidence="2">
    <location>
        <begin position="1"/>
        <end position="65"/>
    </location>
</feature>
<dbReference type="PANTHER" id="PTHR46410">
    <property type="entry name" value="AT-RICH INTERACTIVE DOMAIN-CONTAINING PROTEIN 2"/>
    <property type="match status" value="1"/>
</dbReference>
<evidence type="ECO:0000313" key="4">
    <source>
        <dbReference type="EMBL" id="CAK9319079.1"/>
    </source>
</evidence>
<dbReference type="Pfam" id="PF01388">
    <property type="entry name" value="ARID"/>
    <property type="match status" value="1"/>
</dbReference>
<organism evidence="4 5">
    <name type="scientific">Citrullus colocynthis</name>
    <name type="common">colocynth</name>
    <dbReference type="NCBI Taxonomy" id="252529"/>
    <lineage>
        <taxon>Eukaryota</taxon>
        <taxon>Viridiplantae</taxon>
        <taxon>Streptophyta</taxon>
        <taxon>Embryophyta</taxon>
        <taxon>Tracheophyta</taxon>
        <taxon>Spermatophyta</taxon>
        <taxon>Magnoliopsida</taxon>
        <taxon>eudicotyledons</taxon>
        <taxon>Gunneridae</taxon>
        <taxon>Pentapetalae</taxon>
        <taxon>rosids</taxon>
        <taxon>fabids</taxon>
        <taxon>Cucurbitales</taxon>
        <taxon>Cucurbitaceae</taxon>
        <taxon>Benincaseae</taxon>
        <taxon>Citrullus</taxon>
    </lineage>
</organism>
<sequence>MASNEQTFDLFKLFVAVIDKGGYDVVSRRDLWDLAAEESGLGSIISSPLKVLYVEYLNVLERLLERVVEDRDATNSCSSNGDATAFGFSDSSPNIQSLRKNHDSHKTNFSDCDGTIVVLKIDRDKNIAGCGETICQLNKSVWDIHDKNDLYEDEDSSLELPSNVADNFDDSEKSHSLNVQKDENAFMDGVGSNVEFSYDSRKHDDYEPDSKEGVIIDSISVEELNVSHEKKCESMLGMVNWITEIAKNPCNPDIGLLPETSKWKSSENEEIWKQVLLIRVAMLLNGHIHFYAERSALQGIHPWMFDDHQGSNYNLRKRTRSSKIFPCGMSRGRSRLPRTEDRLDQEILATTDSWMPDYMGKCAFKQIPIGPKFQVEVPEWSNITSESDSKWLGSLVWPLDKENQTFRRRHDPAGKGRDDSCKCQVRGSIECIQYHILKERYKVKREIGSAFYSWKFDQMGEEVRLRWTEKDEHKFKGAVKSSFRTRIYKYFPYKSREEILCYYFNVFLLHHRGFQNRFTPDNICSDDELENLCRRRKPYW</sequence>